<protein>
    <submittedName>
        <fullName evidence="2">Uncharacterized protein</fullName>
    </submittedName>
</protein>
<reference evidence="2 3" key="1">
    <citation type="submission" date="2018-06" db="EMBL/GenBank/DDBJ databases">
        <title>Comparative genomics reveals the genomic features of Rhizophagus irregularis, R. cerebriforme, R. diaphanum and Gigaspora rosea, and their symbiotic lifestyle signature.</title>
        <authorList>
            <person name="Morin E."/>
            <person name="San Clemente H."/>
            <person name="Chen E.C.H."/>
            <person name="De La Providencia I."/>
            <person name="Hainaut M."/>
            <person name="Kuo A."/>
            <person name="Kohler A."/>
            <person name="Murat C."/>
            <person name="Tang N."/>
            <person name="Roy S."/>
            <person name="Loubradou J."/>
            <person name="Henrissat B."/>
            <person name="Grigoriev I.V."/>
            <person name="Corradi N."/>
            <person name="Roux C."/>
            <person name="Martin F.M."/>
        </authorList>
    </citation>
    <scope>NUCLEOTIDE SEQUENCE [LARGE SCALE GENOMIC DNA]</scope>
    <source>
        <strain evidence="2 3">DAOM 227022</strain>
    </source>
</reference>
<dbReference type="EMBL" id="QKYT01000032">
    <property type="protein sequence ID" value="RIA97226.1"/>
    <property type="molecule type" value="Genomic_DNA"/>
</dbReference>
<name>A0A397TJW2_9GLOM</name>
<comment type="caution">
    <text evidence="2">The sequence shown here is derived from an EMBL/GenBank/DDBJ whole genome shotgun (WGS) entry which is preliminary data.</text>
</comment>
<evidence type="ECO:0000313" key="3">
    <source>
        <dbReference type="Proteomes" id="UP000265703"/>
    </source>
</evidence>
<dbReference type="Proteomes" id="UP000265703">
    <property type="component" value="Unassembled WGS sequence"/>
</dbReference>
<sequence length="160" mass="18983">MSENSQNEEFSESENSQNDQISENEEQTLKDEEKILCRFSITKETTISLYEFTLEHPLEITDGDVLISTIQPSKSQLQEDRRISSLSICIGNKERYKTYFHYNNKEIDIYGPDIKWPVKDYDKYGVLKVKSNGELEFNINRKFSYRHTTYNPKRQRFNSD</sequence>
<dbReference type="OrthoDB" id="2316768at2759"/>
<accession>A0A397TJW2</accession>
<evidence type="ECO:0000313" key="2">
    <source>
        <dbReference type="EMBL" id="RIA97226.1"/>
    </source>
</evidence>
<keyword evidence="3" id="KW-1185">Reference proteome</keyword>
<feature type="region of interest" description="Disordered" evidence="1">
    <location>
        <begin position="1"/>
        <end position="27"/>
    </location>
</feature>
<feature type="compositionally biased region" description="Low complexity" evidence="1">
    <location>
        <begin position="1"/>
        <end position="18"/>
    </location>
</feature>
<proteinExistence type="predicted"/>
<dbReference type="AlphaFoldDB" id="A0A397TJW2"/>
<gene>
    <name evidence="2" type="ORF">C1645_732601</name>
</gene>
<organism evidence="2 3">
    <name type="scientific">Glomus cerebriforme</name>
    <dbReference type="NCBI Taxonomy" id="658196"/>
    <lineage>
        <taxon>Eukaryota</taxon>
        <taxon>Fungi</taxon>
        <taxon>Fungi incertae sedis</taxon>
        <taxon>Mucoromycota</taxon>
        <taxon>Glomeromycotina</taxon>
        <taxon>Glomeromycetes</taxon>
        <taxon>Glomerales</taxon>
        <taxon>Glomeraceae</taxon>
        <taxon>Glomus</taxon>
    </lineage>
</organism>
<evidence type="ECO:0000256" key="1">
    <source>
        <dbReference type="SAM" id="MobiDB-lite"/>
    </source>
</evidence>